<gene>
    <name evidence="3" type="ORF">SS50377_12933</name>
    <name evidence="4" type="ORF">SS50377_21940</name>
</gene>
<feature type="region of interest" description="Disordered" evidence="1">
    <location>
        <begin position="1"/>
        <end position="20"/>
    </location>
</feature>
<dbReference type="AlphaFoldDB" id="V6LTG1"/>
<sequence length="78" mass="8648">MGDGEGSTGSDDSSSDSSKDDNYYEGWILLIAVGLILLFVVLGYVSTQFQRRQQLKKLPRYPVQLVSMTTPNTSMLEV</sequence>
<proteinExistence type="predicted"/>
<keyword evidence="5" id="KW-1185">Reference proteome</keyword>
<evidence type="ECO:0000313" key="5">
    <source>
        <dbReference type="Proteomes" id="UP000018208"/>
    </source>
</evidence>
<evidence type="ECO:0000313" key="4">
    <source>
        <dbReference type="EMBL" id="KAH0576377.1"/>
    </source>
</evidence>
<dbReference type="EMBL" id="AUWU02000002">
    <property type="protein sequence ID" value="KAH0576377.1"/>
    <property type="molecule type" value="Genomic_DNA"/>
</dbReference>
<reference evidence="3 4" key="1">
    <citation type="journal article" date="2014" name="PLoS Genet.">
        <title>The Genome of Spironucleus salmonicida Highlights a Fish Pathogen Adapted to Fluctuating Environments.</title>
        <authorList>
            <person name="Xu F."/>
            <person name="Jerlstrom-Hultqvist J."/>
            <person name="Einarsson E."/>
            <person name="Astvaldsson A."/>
            <person name="Svard S.G."/>
            <person name="Andersson J.O."/>
        </authorList>
    </citation>
    <scope>NUCLEOTIDE SEQUENCE</scope>
    <source>
        <strain evidence="4">ATCC 50377</strain>
    </source>
</reference>
<evidence type="ECO:0000313" key="3">
    <source>
        <dbReference type="EMBL" id="EST46981.1"/>
    </source>
</evidence>
<evidence type="ECO:0000256" key="1">
    <source>
        <dbReference type="SAM" id="MobiDB-lite"/>
    </source>
</evidence>
<feature type="transmembrane region" description="Helical" evidence="2">
    <location>
        <begin position="27"/>
        <end position="47"/>
    </location>
</feature>
<reference evidence="4" key="2">
    <citation type="submission" date="2020-12" db="EMBL/GenBank/DDBJ databases">
        <title>New Spironucleus salmonicida genome in near-complete chromosomes.</title>
        <authorList>
            <person name="Xu F."/>
            <person name="Kurt Z."/>
            <person name="Jimenez-Gonzalez A."/>
            <person name="Astvaldsson A."/>
            <person name="Andersson J.O."/>
            <person name="Svard S.G."/>
        </authorList>
    </citation>
    <scope>NUCLEOTIDE SEQUENCE</scope>
    <source>
        <strain evidence="4">ATCC 50377</strain>
    </source>
</reference>
<keyword evidence="2" id="KW-0812">Transmembrane</keyword>
<keyword evidence="2" id="KW-0472">Membrane</keyword>
<protein>
    <submittedName>
        <fullName evidence="3">Uncharacterized protein</fullName>
    </submittedName>
</protein>
<evidence type="ECO:0000256" key="2">
    <source>
        <dbReference type="SAM" id="Phobius"/>
    </source>
</evidence>
<organism evidence="3">
    <name type="scientific">Spironucleus salmonicida</name>
    <dbReference type="NCBI Taxonomy" id="348837"/>
    <lineage>
        <taxon>Eukaryota</taxon>
        <taxon>Metamonada</taxon>
        <taxon>Diplomonadida</taxon>
        <taxon>Hexamitidae</taxon>
        <taxon>Hexamitinae</taxon>
        <taxon>Spironucleus</taxon>
    </lineage>
</organism>
<keyword evidence="2" id="KW-1133">Transmembrane helix</keyword>
<name>V6LTG1_9EUKA</name>
<dbReference type="EMBL" id="KI546053">
    <property type="protein sequence ID" value="EST46981.1"/>
    <property type="molecule type" value="Genomic_DNA"/>
</dbReference>
<dbReference type="Proteomes" id="UP000018208">
    <property type="component" value="Unassembled WGS sequence"/>
</dbReference>
<accession>V6LTG1</accession>
<dbReference type="VEuPathDB" id="GiardiaDB:SS50377_21940"/>